<organism evidence="1 2">
    <name type="scientific">Pseudomonas fluorescens</name>
    <dbReference type="NCBI Taxonomy" id="294"/>
    <lineage>
        <taxon>Bacteria</taxon>
        <taxon>Pseudomonadati</taxon>
        <taxon>Pseudomonadota</taxon>
        <taxon>Gammaproteobacteria</taxon>
        <taxon>Pseudomonadales</taxon>
        <taxon>Pseudomonadaceae</taxon>
        <taxon>Pseudomonas</taxon>
    </lineage>
</organism>
<proteinExistence type="predicted"/>
<protein>
    <submittedName>
        <fullName evidence="1">Uncharacterized protein</fullName>
    </submittedName>
</protein>
<evidence type="ECO:0000313" key="1">
    <source>
        <dbReference type="EMBL" id="VEF06530.1"/>
    </source>
</evidence>
<accession>A0A3S4SM30</accession>
<name>A0A3S4SM30_PSEFL</name>
<reference evidence="1 2" key="1">
    <citation type="submission" date="2018-12" db="EMBL/GenBank/DDBJ databases">
        <authorList>
            <consortium name="Pathogen Informatics"/>
        </authorList>
    </citation>
    <scope>NUCLEOTIDE SEQUENCE [LARGE SCALE GENOMIC DNA]</scope>
    <source>
        <strain evidence="1 2">NCTC9428</strain>
    </source>
</reference>
<dbReference type="EMBL" id="LR134318">
    <property type="protein sequence ID" value="VEF06530.1"/>
    <property type="molecule type" value="Genomic_DNA"/>
</dbReference>
<evidence type="ECO:0000313" key="2">
    <source>
        <dbReference type="Proteomes" id="UP000281909"/>
    </source>
</evidence>
<sequence>MLVAYPLTTVPWVEALNASKAPADVTQQAVNKAEVTIRFGRKRMGLDNC</sequence>
<gene>
    <name evidence="1" type="ORF">NCTC9428_00122</name>
</gene>
<dbReference type="Proteomes" id="UP000281909">
    <property type="component" value="Chromosome"/>
</dbReference>
<dbReference type="AlphaFoldDB" id="A0A3S4SM30"/>